<dbReference type="GO" id="GO:0008278">
    <property type="term" value="C:cohesin complex"/>
    <property type="evidence" value="ECO:0007669"/>
    <property type="project" value="UniProtKB-UniRule"/>
</dbReference>
<dbReference type="GO" id="GO:0003682">
    <property type="term" value="F:chromatin binding"/>
    <property type="evidence" value="ECO:0007669"/>
    <property type="project" value="TreeGrafter"/>
</dbReference>
<dbReference type="GO" id="GO:0007059">
    <property type="term" value="P:chromosome segregation"/>
    <property type="evidence" value="ECO:0007669"/>
    <property type="project" value="UniProtKB-KW"/>
</dbReference>
<evidence type="ECO:0000256" key="3">
    <source>
        <dbReference type="SAM" id="Coils"/>
    </source>
</evidence>
<sequence>MSPSPQASNKKPRKAPAEKAAGVARGRGKANGVAQHNGDGGDPVTLFEVVKLGKSAMQSVVDEWIESYKQDRDLALLDLINFFIQCSGCKGTVRIEMFRNMQNAEIIRKMTEEFDEVTACHWSGVEMQIGDYPLTMPGPLWKKFRYNFCEFISVLIRQCQYSIIYDEYMMDTVISLLTGLSDSQVRAFRHTSTLAAMKLMTALVNVALNLSIHQDNTQRQYEAERNKIAGKRANDKLELLLQKRKELQENQDEIENMMNSIFKGIFVHRYRDAIAEIRAICIEEIGVWMKMYSDAFLNDSYLKYVGWTLHDRQGEVRLKCLKALQNLYTNRELFPKLELFTNRFKDRIVSMTLDKEYDVAVEAIRLVTLILGSEDALSNEDCENVYHLVYSAHRPVAVAAGEFLHRKEEQSQRKSNSHAGALLSGDLFFLCAQLHEHAAYLVDSLWESSQELLKDWECMTELLTEEASALIELMVCTIRQAAEAHPPVGRGTGKRVGFKFAGKYHSTDWETNYILPLHVCLCLVYAIPNSPTPRTQYQADSEKVANLLQIPQFFDLDVYSAGRMEKHLDALLKQIRLVVEKHIEVDVLEACSKTYSILCSEEYTIMNRVDIARSQLIDEMTDHPHLCTHSSQQFVFPQAEEADDDDIYNVLSTLKRLTAFHNAHDLTRWDLFGNCYRLLKAGIEQGSMPEQIAVQALQCSHYSVLWQLVKITEGNPSKDDLVALRRVVKSFLAVCQQCLSNVNTPVKEQAFMLLCDLLMIFSHQLVSGGREGLQPLVFNPESTLQNELLNFVLDHVFIDQDDENQSMEGDEEDEANKIEALHKRRNLLAAFCKLIIYDIVDMPAAADIFKHYMKYYNDYGDIIKETLSKTRQTDKILCAKTLILSLQQLFNDGIKELARRFALTFGLDQIKTREAVATLHKDGIEFAFKYQNPRGPELPPINLAFLEVLSEFSSKLIRQDKKTVHSYLEKFMSESMSERREDVWLPLISYRNSLLTGGDEDHMSVTSGSSSKAGSVRSKKGRPPVHKKRIEGEAARGRSAERGWAQMVEGPDGLELHQSTQQPGRPADCVSVFTF</sequence>
<reference evidence="6" key="3">
    <citation type="submission" date="2025-09" db="UniProtKB">
        <authorList>
            <consortium name="Ensembl"/>
        </authorList>
    </citation>
    <scope>IDENTIFICATION</scope>
</reference>
<feature type="coiled-coil region" evidence="3">
    <location>
        <begin position="230"/>
        <end position="260"/>
    </location>
</feature>
<comment type="similarity">
    <text evidence="1 2">Belongs to the SCC3 family.</text>
</comment>
<evidence type="ECO:0000313" key="7">
    <source>
        <dbReference type="Proteomes" id="UP000007635"/>
    </source>
</evidence>
<feature type="domain" description="SCD" evidence="5">
    <location>
        <begin position="266"/>
        <end position="351"/>
    </location>
</feature>
<dbReference type="GO" id="GO:0000775">
    <property type="term" value="C:chromosome, centromeric region"/>
    <property type="evidence" value="ECO:0007669"/>
    <property type="project" value="UniProtKB-SubCell"/>
</dbReference>
<dbReference type="Ensembl" id="ENSGACT00000085730.1">
    <property type="protein sequence ID" value="ENSGACP00000068820.1"/>
    <property type="gene ID" value="ENSGACG00000010839.2"/>
</dbReference>
<evidence type="ECO:0000256" key="2">
    <source>
        <dbReference type="RuleBase" id="RU369063"/>
    </source>
</evidence>
<dbReference type="InterPro" id="IPR013721">
    <property type="entry name" value="STAG"/>
</dbReference>
<dbReference type="Proteomes" id="UP000007635">
    <property type="component" value="Chromosome XV"/>
</dbReference>
<protein>
    <recommendedName>
        <fullName evidence="2">Cohesin subunit SA</fullName>
    </recommendedName>
    <alternativeName>
        <fullName evidence="2">SCC3 homolog</fullName>
    </alternativeName>
    <alternativeName>
        <fullName evidence="2">Stromal antigen</fullName>
    </alternativeName>
</protein>
<organism evidence="6 7">
    <name type="scientific">Gasterosteus aculeatus aculeatus</name>
    <name type="common">three-spined stickleback</name>
    <dbReference type="NCBI Taxonomy" id="481459"/>
    <lineage>
        <taxon>Eukaryota</taxon>
        <taxon>Metazoa</taxon>
        <taxon>Chordata</taxon>
        <taxon>Craniata</taxon>
        <taxon>Vertebrata</taxon>
        <taxon>Euteleostomi</taxon>
        <taxon>Actinopterygii</taxon>
        <taxon>Neopterygii</taxon>
        <taxon>Teleostei</taxon>
        <taxon>Neoteleostei</taxon>
        <taxon>Acanthomorphata</taxon>
        <taxon>Eupercaria</taxon>
        <taxon>Perciformes</taxon>
        <taxon>Cottioidei</taxon>
        <taxon>Gasterosteales</taxon>
        <taxon>Gasterosteidae</taxon>
        <taxon>Gasterosteus</taxon>
    </lineage>
</organism>
<evidence type="ECO:0000256" key="4">
    <source>
        <dbReference type="SAM" id="MobiDB-lite"/>
    </source>
</evidence>
<accession>A0AAQ4S0S3</accession>
<keyword evidence="2" id="KW-0132">Cell division</keyword>
<reference evidence="6" key="2">
    <citation type="submission" date="2025-08" db="UniProtKB">
        <authorList>
            <consortium name="Ensembl"/>
        </authorList>
    </citation>
    <scope>IDENTIFICATION</scope>
</reference>
<name>A0AAQ4S0S3_GASAC</name>
<keyword evidence="2" id="KW-0159">Chromosome partition</keyword>
<feature type="region of interest" description="Disordered" evidence="4">
    <location>
        <begin position="1"/>
        <end position="37"/>
    </location>
</feature>
<dbReference type="Pfam" id="PF08514">
    <property type="entry name" value="STAG"/>
    <property type="match status" value="1"/>
</dbReference>
<proteinExistence type="inferred from homology"/>
<evidence type="ECO:0000313" key="6">
    <source>
        <dbReference type="Ensembl" id="ENSGACP00000068820.1"/>
    </source>
</evidence>
<dbReference type="InterPro" id="IPR056396">
    <property type="entry name" value="HEAT_SCC3-SA"/>
</dbReference>
<keyword evidence="3" id="KW-0175">Coiled coil</keyword>
<dbReference type="GeneTree" id="ENSGT00950000182972"/>
<feature type="compositionally biased region" description="Low complexity" evidence="4">
    <location>
        <begin position="18"/>
        <end position="34"/>
    </location>
</feature>
<dbReference type="PROSITE" id="PS51425">
    <property type="entry name" value="SCD"/>
    <property type="match status" value="1"/>
</dbReference>
<dbReference type="InterPro" id="IPR020839">
    <property type="entry name" value="SCD"/>
</dbReference>
<dbReference type="AlphaFoldDB" id="A0AAQ4S0S3"/>
<keyword evidence="2" id="KW-0131">Cell cycle</keyword>
<dbReference type="GO" id="GO:0005634">
    <property type="term" value="C:nucleus"/>
    <property type="evidence" value="ECO:0007669"/>
    <property type="project" value="UniProtKB-SubCell"/>
</dbReference>
<evidence type="ECO:0000259" key="5">
    <source>
        <dbReference type="PROSITE" id="PS51425"/>
    </source>
</evidence>
<feature type="region of interest" description="Disordered" evidence="4">
    <location>
        <begin position="999"/>
        <end position="1042"/>
    </location>
</feature>
<dbReference type="PANTHER" id="PTHR11199">
    <property type="entry name" value="STROMAL ANTIGEN"/>
    <property type="match status" value="1"/>
</dbReference>
<keyword evidence="2" id="KW-0158">Chromosome</keyword>
<evidence type="ECO:0000256" key="1">
    <source>
        <dbReference type="ARBA" id="ARBA00005486"/>
    </source>
</evidence>
<dbReference type="Pfam" id="PF21581">
    <property type="entry name" value="SCD"/>
    <property type="match status" value="1"/>
</dbReference>
<comment type="subcellular location">
    <subcellularLocation>
        <location evidence="2">Nucleus</location>
    </subcellularLocation>
    <subcellularLocation>
        <location evidence="2">Chromosome</location>
    </subcellularLocation>
    <subcellularLocation>
        <location evidence="2">Chromosome</location>
        <location evidence="2">Centromere</location>
    </subcellularLocation>
</comment>
<keyword evidence="2" id="KW-0539">Nucleus</keyword>
<dbReference type="InterPro" id="IPR039662">
    <property type="entry name" value="Cohesin_Scc3/SA"/>
</dbReference>
<keyword evidence="7" id="KW-1185">Reference proteome</keyword>
<feature type="compositionally biased region" description="Basic and acidic residues" evidence="4">
    <location>
        <begin position="1030"/>
        <end position="1041"/>
    </location>
</feature>
<dbReference type="GO" id="GO:0007062">
    <property type="term" value="P:sister chromatid cohesion"/>
    <property type="evidence" value="ECO:0007669"/>
    <property type="project" value="UniProtKB-UniRule"/>
</dbReference>
<dbReference type="SUPFAM" id="SSF48371">
    <property type="entry name" value="ARM repeat"/>
    <property type="match status" value="1"/>
</dbReference>
<dbReference type="GO" id="GO:0051301">
    <property type="term" value="P:cell division"/>
    <property type="evidence" value="ECO:0007669"/>
    <property type="project" value="UniProtKB-UniRule"/>
</dbReference>
<dbReference type="PANTHER" id="PTHR11199:SF6">
    <property type="entry name" value="COHESIN SUBUNIT SA-1"/>
    <property type="match status" value="1"/>
</dbReference>
<feature type="compositionally biased region" description="Basic residues" evidence="4">
    <location>
        <begin position="1017"/>
        <end position="1029"/>
    </location>
</feature>
<comment type="function">
    <text evidence="2">Component of cohesin complex, a complex required for the cohesion of sister chromatids after DNA replication. The cohesin complex apparently forms a large proteinaceous ring within which sister chromatids can be trapped. At anaphase, the complex is cleaved and dissociates from chromatin, allowing sister chromatids to segregate.</text>
</comment>
<dbReference type="InterPro" id="IPR016024">
    <property type="entry name" value="ARM-type_fold"/>
</dbReference>
<dbReference type="GO" id="GO:0000785">
    <property type="term" value="C:chromatin"/>
    <property type="evidence" value="ECO:0007669"/>
    <property type="project" value="UniProtKB-UniRule"/>
</dbReference>
<dbReference type="Pfam" id="PF24571">
    <property type="entry name" value="HEAT_SCC3-SA"/>
    <property type="match status" value="2"/>
</dbReference>
<comment type="subunit">
    <text evidence="2">Part of the cohesin complex which is composed of a heterodimer between a SMC1 protein (SMC1A or SMC1B) and SMC3, which are attached via their hinge domain, and RAD21 which link them at their heads, and one STAG protein.</text>
</comment>
<feature type="compositionally biased region" description="Low complexity" evidence="4">
    <location>
        <begin position="1004"/>
        <end position="1016"/>
    </location>
</feature>
<reference evidence="6 7" key="1">
    <citation type="journal article" date="2021" name="G3 (Bethesda)">
        <title>Improved contiguity of the threespine stickleback genome using long-read sequencing.</title>
        <authorList>
            <person name="Nath S."/>
            <person name="Shaw D.E."/>
            <person name="White M.A."/>
        </authorList>
    </citation>
    <scope>NUCLEOTIDE SEQUENCE [LARGE SCALE GENOMIC DNA]</scope>
    <source>
        <strain evidence="6 7">Lake Benthic</strain>
    </source>
</reference>